<proteinExistence type="predicted"/>
<feature type="compositionally biased region" description="Low complexity" evidence="4">
    <location>
        <begin position="376"/>
        <end position="388"/>
    </location>
</feature>
<feature type="compositionally biased region" description="Basic and acidic residues" evidence="4">
    <location>
        <begin position="506"/>
        <end position="529"/>
    </location>
</feature>
<gene>
    <name evidence="6" type="ORF">JX265_000679</name>
</gene>
<evidence type="ECO:0000313" key="7">
    <source>
        <dbReference type="Proteomes" id="UP000829685"/>
    </source>
</evidence>
<feature type="compositionally biased region" description="Basic and acidic residues" evidence="4">
    <location>
        <begin position="405"/>
        <end position="415"/>
    </location>
</feature>
<dbReference type="PANTHER" id="PTHR47793">
    <property type="entry name" value="HISTONE DEACETYLASE COMPLEX SUBUNIT CTI6"/>
    <property type="match status" value="1"/>
</dbReference>
<feature type="compositionally biased region" description="Basic residues" evidence="4">
    <location>
        <begin position="612"/>
        <end position="625"/>
    </location>
</feature>
<dbReference type="InterPro" id="IPR001965">
    <property type="entry name" value="Znf_PHD"/>
</dbReference>
<feature type="compositionally biased region" description="Polar residues" evidence="4">
    <location>
        <begin position="467"/>
        <end position="482"/>
    </location>
</feature>
<keyword evidence="2" id="KW-0863">Zinc-finger</keyword>
<dbReference type="AlphaFoldDB" id="A0A9Q0AV49"/>
<dbReference type="GO" id="GO:0070210">
    <property type="term" value="C:Rpd3L-Expanded complex"/>
    <property type="evidence" value="ECO:0007669"/>
    <property type="project" value="TreeGrafter"/>
</dbReference>
<dbReference type="InterPro" id="IPR011011">
    <property type="entry name" value="Znf_FYVE_PHD"/>
</dbReference>
<feature type="region of interest" description="Disordered" evidence="4">
    <location>
        <begin position="103"/>
        <end position="240"/>
    </location>
</feature>
<evidence type="ECO:0000256" key="3">
    <source>
        <dbReference type="ARBA" id="ARBA00022833"/>
    </source>
</evidence>
<evidence type="ECO:0000256" key="4">
    <source>
        <dbReference type="SAM" id="MobiDB-lite"/>
    </source>
</evidence>
<feature type="compositionally biased region" description="Polar residues" evidence="4">
    <location>
        <begin position="173"/>
        <end position="188"/>
    </location>
</feature>
<dbReference type="EMBL" id="JAFIMR010000001">
    <property type="protein sequence ID" value="KAI1881853.1"/>
    <property type="molecule type" value="Genomic_DNA"/>
</dbReference>
<dbReference type="InterPro" id="IPR013083">
    <property type="entry name" value="Znf_RING/FYVE/PHD"/>
</dbReference>
<dbReference type="InterPro" id="IPR053051">
    <property type="entry name" value="HDAC_complex_subunit"/>
</dbReference>
<dbReference type="Proteomes" id="UP000829685">
    <property type="component" value="Unassembled WGS sequence"/>
</dbReference>
<dbReference type="GO" id="GO:0061186">
    <property type="term" value="P:negative regulation of silent mating-type cassette heterochromatin formation"/>
    <property type="evidence" value="ECO:0007669"/>
    <property type="project" value="TreeGrafter"/>
</dbReference>
<dbReference type="PANTHER" id="PTHR47793:SF1">
    <property type="entry name" value="HISTONE DEACETYLASE COMPLEX SUBUNIT CTI6"/>
    <property type="match status" value="1"/>
</dbReference>
<feature type="compositionally biased region" description="Polar residues" evidence="4">
    <location>
        <begin position="710"/>
        <end position="727"/>
    </location>
</feature>
<feature type="compositionally biased region" description="Low complexity" evidence="4">
    <location>
        <begin position="127"/>
        <end position="136"/>
    </location>
</feature>
<dbReference type="Pfam" id="PF20826">
    <property type="entry name" value="PHD_5"/>
    <property type="match status" value="1"/>
</dbReference>
<feature type="compositionally biased region" description="Acidic residues" evidence="4">
    <location>
        <begin position="559"/>
        <end position="569"/>
    </location>
</feature>
<organism evidence="6 7">
    <name type="scientific">Neoarthrinium moseri</name>
    <dbReference type="NCBI Taxonomy" id="1658444"/>
    <lineage>
        <taxon>Eukaryota</taxon>
        <taxon>Fungi</taxon>
        <taxon>Dikarya</taxon>
        <taxon>Ascomycota</taxon>
        <taxon>Pezizomycotina</taxon>
        <taxon>Sordariomycetes</taxon>
        <taxon>Xylariomycetidae</taxon>
        <taxon>Amphisphaeriales</taxon>
        <taxon>Apiosporaceae</taxon>
        <taxon>Neoarthrinium</taxon>
    </lineage>
</organism>
<accession>A0A9Q0AV49</accession>
<feature type="domain" description="Zinc finger PHD-type" evidence="5">
    <location>
        <begin position="247"/>
        <end position="325"/>
    </location>
</feature>
<feature type="region of interest" description="Disordered" evidence="4">
    <location>
        <begin position="14"/>
        <end position="56"/>
    </location>
</feature>
<evidence type="ECO:0000256" key="2">
    <source>
        <dbReference type="ARBA" id="ARBA00022771"/>
    </source>
</evidence>
<feature type="compositionally biased region" description="Basic and acidic residues" evidence="4">
    <location>
        <begin position="213"/>
        <end position="227"/>
    </location>
</feature>
<feature type="region of interest" description="Disordered" evidence="4">
    <location>
        <begin position="351"/>
        <end position="678"/>
    </location>
</feature>
<dbReference type="Gene3D" id="3.30.40.10">
    <property type="entry name" value="Zinc/RING finger domain, C3HC4 (zinc finger)"/>
    <property type="match status" value="1"/>
</dbReference>
<name>A0A9Q0AV49_9PEZI</name>
<feature type="compositionally biased region" description="Pro residues" evidence="4">
    <location>
        <begin position="588"/>
        <end position="602"/>
    </location>
</feature>
<dbReference type="GO" id="GO:0033698">
    <property type="term" value="C:Rpd3L complex"/>
    <property type="evidence" value="ECO:0007669"/>
    <property type="project" value="TreeGrafter"/>
</dbReference>
<evidence type="ECO:0000256" key="1">
    <source>
        <dbReference type="ARBA" id="ARBA00022723"/>
    </source>
</evidence>
<dbReference type="SMART" id="SM00249">
    <property type="entry name" value="PHD"/>
    <property type="match status" value="1"/>
</dbReference>
<feature type="compositionally biased region" description="Basic and acidic residues" evidence="4">
    <location>
        <begin position="645"/>
        <end position="665"/>
    </location>
</feature>
<feature type="compositionally biased region" description="Basic and acidic residues" evidence="4">
    <location>
        <begin position="362"/>
        <end position="374"/>
    </location>
</feature>
<dbReference type="GO" id="GO:0061188">
    <property type="term" value="P:negative regulation of rDNA heterochromatin formation"/>
    <property type="evidence" value="ECO:0007669"/>
    <property type="project" value="TreeGrafter"/>
</dbReference>
<feature type="region of interest" description="Disordered" evidence="4">
    <location>
        <begin position="703"/>
        <end position="746"/>
    </location>
</feature>
<keyword evidence="7" id="KW-1185">Reference proteome</keyword>
<feature type="compositionally biased region" description="Low complexity" evidence="4">
    <location>
        <begin position="144"/>
        <end position="161"/>
    </location>
</feature>
<evidence type="ECO:0000313" key="6">
    <source>
        <dbReference type="EMBL" id="KAI1881853.1"/>
    </source>
</evidence>
<dbReference type="SUPFAM" id="SSF57903">
    <property type="entry name" value="FYVE/PHD zinc finger"/>
    <property type="match status" value="1"/>
</dbReference>
<evidence type="ECO:0000259" key="5">
    <source>
        <dbReference type="SMART" id="SM00249"/>
    </source>
</evidence>
<keyword evidence="3" id="KW-0862">Zinc</keyword>
<sequence length="772" mass="84615">MVRWVSVAGFCVDTGSHLPEQEPEEEPAEEHSTAQHGTAPLQVRVRGQGQGQEERAARSLARWLWSAGADAVRGPVSKSKNVQGREREFRVGEERDWLHQSIPSKFRLDRSPPARELSPTTALPRSAGPLTTLDLPLPLPGAPPSALATDDRLSSATSSSSGRAERPTRALTKASSPQKSTGSASLSSEPPEDSTAATASGDDNPLLRRRSTRARDDDRDKQPKVELPEMAIASDDNEIQEDDEAVRCVCGFDDYPGLPPLDDDTKQHALKDAIDLEPLFTIELTDDLAGFFVQCDVCKVWEHGLCMGIVNEDLLPDDYYCELCRKDLHKIYTASNGQKYSIYLPLHRPSRATSRATSTAKEGARSPRSGDRKSSRASAAAAAAQSASAKRRSTMNSRDAAYDEEQLRRALEISKGDAITEEPELGPRRPKRGRDDDEEYVLLALETSGPANRGACRQPEIKRQRTTSKSPSPGDQALSASQEESEDESGLRNGTSKKSSRHVVRSQREKAERDERREEQERKRAEAANKRKGRAERRRADGNPATATTIVVKVFQADVDADADSDPSEEMPLATRASVNRSTESVHPPDPPASSQPAPDTPPADQVPASSNKKKPLPLPKKKGRNQYTKERDSHLNEGSPARSMSRDIARDKDEHHPKITHEPGPKPSSKARGGMNSKITMTDLKRRANNLMEFIGRTQVELASEPLSERNSQPASEEGSQVNGTNGDRLAGDAAATTNGTSAKDFKDLSCVEMMDALTRDLVKWQQEYIT</sequence>
<feature type="compositionally biased region" description="Polar residues" evidence="4">
    <location>
        <begin position="351"/>
        <end position="360"/>
    </location>
</feature>
<protein>
    <recommendedName>
        <fullName evidence="5">Zinc finger PHD-type domain-containing protein</fullName>
    </recommendedName>
</protein>
<dbReference type="GO" id="GO:0008270">
    <property type="term" value="F:zinc ion binding"/>
    <property type="evidence" value="ECO:0007669"/>
    <property type="project" value="UniProtKB-KW"/>
</dbReference>
<reference evidence="6" key="1">
    <citation type="submission" date="2021-03" db="EMBL/GenBank/DDBJ databases">
        <title>Revisited historic fungal species revealed as producer of novel bioactive compounds through whole genome sequencing and comparative genomics.</title>
        <authorList>
            <person name="Vignolle G.A."/>
            <person name="Hochenegger N."/>
            <person name="Mach R.L."/>
            <person name="Mach-Aigner A.R."/>
            <person name="Javad Rahimi M."/>
            <person name="Salim K.A."/>
            <person name="Chan C.M."/>
            <person name="Lim L.B.L."/>
            <person name="Cai F."/>
            <person name="Druzhinina I.S."/>
            <person name="U'Ren J.M."/>
            <person name="Derntl C."/>
        </authorList>
    </citation>
    <scope>NUCLEOTIDE SEQUENCE</scope>
    <source>
        <strain evidence="6">TUCIM 5799</strain>
    </source>
</reference>
<keyword evidence="1" id="KW-0479">Metal-binding</keyword>
<comment type="caution">
    <text evidence="6">The sequence shown here is derived from an EMBL/GenBank/DDBJ whole genome shotgun (WGS) entry which is preliminary data.</text>
</comment>